<evidence type="ECO:0000256" key="1">
    <source>
        <dbReference type="SAM" id="SignalP"/>
    </source>
</evidence>
<keyword evidence="1" id="KW-0732">Signal</keyword>
<dbReference type="PROSITE" id="PS51257">
    <property type="entry name" value="PROKAR_LIPOPROTEIN"/>
    <property type="match status" value="1"/>
</dbReference>
<proteinExistence type="predicted"/>
<feature type="signal peptide" evidence="1">
    <location>
        <begin position="1"/>
        <end position="22"/>
    </location>
</feature>
<accession>A0A1H3LH22</accession>
<comment type="caution">
    <text evidence="2">The sequence shown here is derived from an EMBL/GenBank/DDBJ whole genome shotgun (WGS) entry which is preliminary data.</text>
</comment>
<sequence>MKYFYFNPFVFSLFIAAMVLLASCDSDKDQDPTDDTALVKEESEVISSYNDVDNLTLFAMQSNGLGLRTLLDFQGDICANTDVDFNAGAKRITIDFGAGCTSPNGIIRKGKVILQYTGLFYIPGTVITATFEGFEVNGKKLEGIRRTVNKGVDLNAQTITLETTIADGKVTWPDAKSATITLNHTRKISLPSSGEGIQVEVTGNSIGTSREGKNYIANIGNVLNYLQTCTDTGNWIPSAGILKIIVDNTTEYNIDYGVGACDKEATVTVNGKSYTVTFDR</sequence>
<reference evidence="2 3" key="1">
    <citation type="submission" date="2016-10" db="EMBL/GenBank/DDBJ databases">
        <authorList>
            <person name="Varghese N."/>
            <person name="Submissions S."/>
        </authorList>
    </citation>
    <scope>NUCLEOTIDE SEQUENCE [LARGE SCALE GENOMIC DNA]</scope>
    <source>
        <strain evidence="2 3">DSM 17997</strain>
    </source>
</reference>
<dbReference type="EMBL" id="FNQC01000002">
    <property type="protein sequence ID" value="SDY63772.1"/>
    <property type="molecule type" value="Genomic_DNA"/>
</dbReference>
<name>A0A1H3LH22_9BACT</name>
<gene>
    <name evidence="2" type="ORF">SAMN05444412_10263</name>
</gene>
<dbReference type="RefSeq" id="WP_019596439.1">
    <property type="nucleotide sequence ID" value="NZ_FNQC01000002.1"/>
</dbReference>
<keyword evidence="3" id="KW-1185">Reference proteome</keyword>
<feature type="chain" id="PRO_5045980427" description="Lipoprotein" evidence="1">
    <location>
        <begin position="23"/>
        <end position="280"/>
    </location>
</feature>
<evidence type="ECO:0000313" key="2">
    <source>
        <dbReference type="EMBL" id="SDY63772.1"/>
    </source>
</evidence>
<dbReference type="Proteomes" id="UP000199663">
    <property type="component" value="Unassembled WGS sequence"/>
</dbReference>
<evidence type="ECO:0000313" key="3">
    <source>
        <dbReference type="Proteomes" id="UP000199663"/>
    </source>
</evidence>
<organism evidence="2 3">
    <name type="scientific">Rhodonellum ikkaensis</name>
    <dbReference type="NCBI Taxonomy" id="336829"/>
    <lineage>
        <taxon>Bacteria</taxon>
        <taxon>Pseudomonadati</taxon>
        <taxon>Bacteroidota</taxon>
        <taxon>Cytophagia</taxon>
        <taxon>Cytophagales</taxon>
        <taxon>Cytophagaceae</taxon>
        <taxon>Rhodonellum</taxon>
    </lineage>
</organism>
<evidence type="ECO:0008006" key="4">
    <source>
        <dbReference type="Google" id="ProtNLM"/>
    </source>
</evidence>
<protein>
    <recommendedName>
        <fullName evidence="4">Lipoprotein</fullName>
    </recommendedName>
</protein>